<name>A0ABS4P4M8_9GAMM</name>
<keyword evidence="5" id="KW-0678">Repressor</keyword>
<dbReference type="InterPro" id="IPR029041">
    <property type="entry name" value="FAD-linked_oxidoreductase-like"/>
</dbReference>
<dbReference type="InterPro" id="IPR050485">
    <property type="entry name" value="Proline_metab_enzyme"/>
</dbReference>
<dbReference type="Pfam" id="PF14850">
    <property type="entry name" value="Pro_dh-DNA_bdg"/>
    <property type="match status" value="1"/>
</dbReference>
<keyword evidence="5" id="KW-0805">Transcription regulation</keyword>
<dbReference type="SUPFAM" id="SSF81935">
    <property type="entry name" value="N-terminal domain of bifunctional PutA protein"/>
    <property type="match status" value="1"/>
</dbReference>
<evidence type="ECO:0000259" key="10">
    <source>
        <dbReference type="Pfam" id="PF14850"/>
    </source>
</evidence>
<dbReference type="InterPro" id="IPR025703">
    <property type="entry name" value="Bifunct_PutA"/>
</dbReference>
<dbReference type="PROSITE" id="PS00070">
    <property type="entry name" value="ALDEHYDE_DEHYDR_CYS"/>
    <property type="match status" value="1"/>
</dbReference>
<dbReference type="PROSITE" id="PS00687">
    <property type="entry name" value="ALDEHYDE_DEHYDR_GLU"/>
    <property type="match status" value="1"/>
</dbReference>
<evidence type="ECO:0000256" key="5">
    <source>
        <dbReference type="PIRNR" id="PIRNR000197"/>
    </source>
</evidence>
<keyword evidence="5" id="KW-0642">Proline metabolism</keyword>
<evidence type="ECO:0000256" key="3">
    <source>
        <dbReference type="ARBA" id="ARBA00023027"/>
    </source>
</evidence>
<dbReference type="EC" id="1.2.1.88" evidence="5"/>
<dbReference type="EC" id="1.5.5.2" evidence="5"/>
<dbReference type="Pfam" id="PF00171">
    <property type="entry name" value="Aldedh"/>
    <property type="match status" value="1"/>
</dbReference>
<dbReference type="InterPro" id="IPR024089">
    <property type="entry name" value="PRODH_PutA_dom_I/II"/>
</dbReference>
<dbReference type="RefSeq" id="WP_026111557.1">
    <property type="nucleotide sequence ID" value="NZ_JAGGMQ010000001.1"/>
</dbReference>
<dbReference type="NCBIfam" id="TIGR01238">
    <property type="entry name" value="D1pyr5carbox3"/>
    <property type="match status" value="1"/>
</dbReference>
<dbReference type="Pfam" id="PF01619">
    <property type="entry name" value="Pro_dh"/>
    <property type="match status" value="1"/>
</dbReference>
<keyword evidence="14" id="KW-1185">Reference proteome</keyword>
<keyword evidence="5" id="KW-0274">FAD</keyword>
<dbReference type="GO" id="GO:0004657">
    <property type="term" value="F:proline dehydrogenase activity"/>
    <property type="evidence" value="ECO:0007669"/>
    <property type="project" value="UniProtKB-EC"/>
</dbReference>
<comment type="function">
    <text evidence="5">Oxidizes proline to glutamate for use as a carbon and nitrogen source.</text>
</comment>
<dbReference type="SUPFAM" id="SSF51730">
    <property type="entry name" value="FAD-linked oxidoreductase"/>
    <property type="match status" value="1"/>
</dbReference>
<feature type="domain" description="Proline dehydrogenase" evidence="9">
    <location>
        <begin position="264"/>
        <end position="565"/>
    </location>
</feature>
<dbReference type="InterPro" id="IPR024082">
    <property type="entry name" value="PRODH_PutA_dom_II"/>
</dbReference>
<dbReference type="GO" id="GO:0003842">
    <property type="term" value="F:L-glutamate gamma-semialdehyde dehydrogenase activity"/>
    <property type="evidence" value="ECO:0007669"/>
    <property type="project" value="UniProtKB-EC"/>
</dbReference>
<dbReference type="CDD" id="cd07125">
    <property type="entry name" value="ALDH_PutA-P5CDH"/>
    <property type="match status" value="1"/>
</dbReference>
<evidence type="ECO:0000259" key="8">
    <source>
        <dbReference type="Pfam" id="PF00171"/>
    </source>
</evidence>
<comment type="catalytic activity">
    <reaction evidence="5">
        <text>L-proline + a quinone = (S)-1-pyrroline-5-carboxylate + a quinol + H(+)</text>
        <dbReference type="Rhea" id="RHEA:23784"/>
        <dbReference type="ChEBI" id="CHEBI:15378"/>
        <dbReference type="ChEBI" id="CHEBI:17388"/>
        <dbReference type="ChEBI" id="CHEBI:24646"/>
        <dbReference type="ChEBI" id="CHEBI:60039"/>
        <dbReference type="ChEBI" id="CHEBI:132124"/>
        <dbReference type="EC" id="1.5.5.2"/>
    </reaction>
</comment>
<dbReference type="InterPro" id="IPR016161">
    <property type="entry name" value="Ald_DH/histidinol_DH"/>
</dbReference>
<dbReference type="InterPro" id="IPR048798">
    <property type="entry name" value="PutA_RHH"/>
</dbReference>
<dbReference type="PANTHER" id="PTHR42862:SF1">
    <property type="entry name" value="DELTA-1-PYRROLINE-5-CARBOXYLATE DEHYDROGENASE 2, ISOFORM A-RELATED"/>
    <property type="match status" value="1"/>
</dbReference>
<comment type="catalytic activity">
    <reaction evidence="4 5">
        <text>L-glutamate 5-semialdehyde + NAD(+) + H2O = L-glutamate + NADH + 2 H(+)</text>
        <dbReference type="Rhea" id="RHEA:30235"/>
        <dbReference type="ChEBI" id="CHEBI:15377"/>
        <dbReference type="ChEBI" id="CHEBI:15378"/>
        <dbReference type="ChEBI" id="CHEBI:29985"/>
        <dbReference type="ChEBI" id="CHEBI:57540"/>
        <dbReference type="ChEBI" id="CHEBI:57945"/>
        <dbReference type="ChEBI" id="CHEBI:58066"/>
        <dbReference type="EC" id="1.2.1.88"/>
    </reaction>
</comment>
<feature type="domain" description="Proline utilization A proline dehydrogenase N-terminal" evidence="11">
    <location>
        <begin position="85"/>
        <end position="132"/>
    </location>
</feature>
<comment type="similarity">
    <text evidence="7">Belongs to the aldehyde dehydrogenase family.</text>
</comment>
<keyword evidence="5" id="KW-0285">Flavoprotein</keyword>
<dbReference type="Gene3D" id="1.10.1220.10">
    <property type="entry name" value="Met repressor-like"/>
    <property type="match status" value="1"/>
</dbReference>
<gene>
    <name evidence="13" type="ORF">J2125_000314</name>
</gene>
<evidence type="ECO:0000259" key="9">
    <source>
        <dbReference type="Pfam" id="PF01619"/>
    </source>
</evidence>
<reference evidence="13 14" key="1">
    <citation type="submission" date="2021-03" db="EMBL/GenBank/DDBJ databases">
        <authorList>
            <person name="D'Agostino P."/>
            <person name="Huntemann M."/>
            <person name="Clum A."/>
            <person name="Spunde A."/>
            <person name="Palaniappan K."/>
            <person name="Ritter S."/>
            <person name="Mikhailova N."/>
            <person name="Chen I.-M."/>
            <person name="Stamatis D."/>
            <person name="Reddy T."/>
            <person name="O'Malley R."/>
            <person name="Daum C."/>
            <person name="Shapiro N."/>
            <person name="Ivanova N."/>
            <person name="Kyrpides N."/>
            <person name="Woyke T."/>
        </authorList>
    </citation>
    <scope>NUCLEOTIDE SEQUENCE [LARGE SCALE GENOMIC DNA]</scope>
    <source>
        <strain evidence="13 14">WS4403</strain>
    </source>
</reference>
<keyword evidence="5" id="KW-0238">DNA-binding</keyword>
<comment type="similarity">
    <text evidence="5">In the N-terminal section; belongs to the proline dehydrogenase family.</text>
</comment>
<dbReference type="NCBIfam" id="NF008772">
    <property type="entry name" value="PRK11809.1"/>
    <property type="match status" value="1"/>
</dbReference>
<evidence type="ECO:0000256" key="7">
    <source>
        <dbReference type="RuleBase" id="RU003345"/>
    </source>
</evidence>
<feature type="domain" description="Aldehyde dehydrogenase" evidence="8">
    <location>
        <begin position="656"/>
        <end position="1099"/>
    </location>
</feature>
<feature type="active site" evidence="6">
    <location>
        <position position="879"/>
    </location>
</feature>
<dbReference type="InterPro" id="IPR005933">
    <property type="entry name" value="PutA_C"/>
</dbReference>
<dbReference type="Proteomes" id="UP001195624">
    <property type="component" value="Unassembled WGS sequence"/>
</dbReference>
<sequence length="1314" mass="143104">MATTTMGVKLDEATRDRIKLAAHKIDRTPHWLIKQAIFNYLAHLEADDALPELALLSAENEADEQPVEEFHQPFLDFAEHILPQSVGRAAITSAWRRPESEAVAMMLEQARLPAPLAEKTHQLAYSLAEKLRHQKGATGRAGMVQSLLQEFSLSSQEGVALMCLAEALLRIPDKPTRDALIRDKISNGNWQSHLGRSPSMFVNAATWGLLFTGRLVSTHNEASLSRSLNRIIGKSGEPLIRKGVDMAMRLMGEQFVTGETIAEALANARKLEEKGFRYSYDMLGEAALTAEDAKAYLHSYQQAINAIGKASNGRGIYEGPGISIKLSALHPRYSRAQYDRVMEELYPILKSLTLLARSYDIGINIDAEEADRLELSLDLLERLCFEPELEGWNGIGFVIQAYMKRCPFVIDSLIDMAQRSRRRLMIRLVKGAYWDSEIKRAQMEGLEGYPVYTRKVYTDISYIACARKLLAVPNLIYPQFATHNAHTLAAIYQLAGNNYYPGQYEFQCLHGMGEPLYEQVVGKVADGKLNRPCRIYAPVGTHETLLAYLVRRLLENGANTSFVNRIADATLPLDELVADPVLAVEKLAAAEGAVGIPHPRIPLPRDLYGAKRQNSAGLDLANEHRLASLSSALLNSASQAWQALPMIDGELTGGATQPVINPAEPKDIVGEVREASEQEVSTALDAAVSAGSIWFATPPQERAAILERAAMLMEGQMQQLMGILVREAGKTFSNAIAEVREAVDFLHYYAGQVRDDFDNETHRPLGPVVCISPWNFPLAIFSGQIAAALAAGNSVLAKPAEQTPLIAAQAVQILLDAGVPAGVLQLLPGRGETVGAQLTGDDRVRGVMFTGSTAVATLLQRNIAGRLDPQGRPTPLIAETGGMNAMIVDSSALTEQVVTDIVASAFDSAGQRCSALRLLCIQEDVAGHTLKMLRGAMAECRMGNPERLSTDIGPVIDAEAKENIDRHIQAMRAKGLQVWQAAQENPQDSKEWSQGTFVMPTLIELNTVEDLDKEVFGPVLHVVRFQRSQLPSLVQQINASGYGLTLGVHTRIDETINQVTQSAKVGNLYVNRNMVGAVVGVQPFGGEGLSGTGPKAGGPLYLYRLLSHRPDGALRVTLDRQDAERPVDATLRPALQAPHQALSDWAADKPQLAAICQRYAELAQGGTLRLLPGPTGERNSFALLPRERVLCLADNDEDRLVQLAAVTSVGSRALWPQDAACRALFDTLPPLVQERIDFAADVLDKDFDAVIHHGDADQLRELCGQVAARDGAIVSVQGFARGESNLLLERLLIERSLSVNTAAAGGNASLMTIG</sequence>
<dbReference type="SUPFAM" id="SSF47598">
    <property type="entry name" value="Ribbon-helix-helix"/>
    <property type="match status" value="1"/>
</dbReference>
<dbReference type="Gene3D" id="3.40.309.10">
    <property type="entry name" value="Aldehyde Dehydrogenase, Chain A, domain 2"/>
    <property type="match status" value="1"/>
</dbReference>
<dbReference type="Gene3D" id="1.20.5.460">
    <property type="entry name" value="Single helix bin"/>
    <property type="match status" value="1"/>
</dbReference>
<comment type="caution">
    <text evidence="13">The sequence shown here is derived from an EMBL/GenBank/DDBJ whole genome shotgun (WGS) entry which is preliminary data.</text>
</comment>
<keyword evidence="3 5" id="KW-0520">NAD</keyword>
<dbReference type="Gene3D" id="3.40.605.10">
    <property type="entry name" value="Aldehyde Dehydrogenase, Chain A, domain 1"/>
    <property type="match status" value="1"/>
</dbReference>
<comment type="similarity">
    <text evidence="5">In the C-terminal section; belongs to the aldehyde dehydrogenase family.</text>
</comment>
<accession>A0ABS4P4M8</accession>
<dbReference type="InterPro" id="IPR016163">
    <property type="entry name" value="Ald_DH_C"/>
</dbReference>
<evidence type="ECO:0000256" key="4">
    <source>
        <dbReference type="ARBA" id="ARBA00048142"/>
    </source>
</evidence>
<dbReference type="InterPro" id="IPR010985">
    <property type="entry name" value="Ribbon_hlx_hlx"/>
</dbReference>
<reference evidence="14" key="2">
    <citation type="submission" date="2023-07" db="EMBL/GenBank/DDBJ databases">
        <title>Genome mining of underrepresented organisms for secondary metabolites.</title>
        <authorList>
            <person name="D'Agostino P.M."/>
        </authorList>
    </citation>
    <scope>NUCLEOTIDE SEQUENCE [LARGE SCALE GENOMIC DNA]</scope>
    <source>
        <strain evidence="14">WS4403</strain>
    </source>
</reference>
<evidence type="ECO:0000259" key="11">
    <source>
        <dbReference type="Pfam" id="PF18327"/>
    </source>
</evidence>
<comment type="pathway">
    <text evidence="1 5">Amino-acid degradation; L-proline degradation into L-glutamate; L-glutamate from L-proline: step 2/2.</text>
</comment>
<comment type="pathway">
    <text evidence="5">Amino-acid degradation; L-proline degradation into L-glutamate; L-glutamate from L-proline: step 1/2.</text>
</comment>
<keyword evidence="5" id="KW-0804">Transcription</keyword>
<dbReference type="SUPFAM" id="SSF53720">
    <property type="entry name" value="ALDH-like"/>
    <property type="match status" value="1"/>
</dbReference>
<dbReference type="InterPro" id="IPR041349">
    <property type="entry name" value="PRODH"/>
</dbReference>
<evidence type="ECO:0000256" key="1">
    <source>
        <dbReference type="ARBA" id="ARBA00004786"/>
    </source>
</evidence>
<evidence type="ECO:0000256" key="2">
    <source>
        <dbReference type="ARBA" id="ARBA00023002"/>
    </source>
</evidence>
<evidence type="ECO:0000313" key="14">
    <source>
        <dbReference type="Proteomes" id="UP001195624"/>
    </source>
</evidence>
<comment type="cofactor">
    <cofactor evidence="5">
        <name>FAD</name>
        <dbReference type="ChEBI" id="CHEBI:57692"/>
    </cofactor>
</comment>
<dbReference type="CDD" id="cd21631">
    <property type="entry name" value="RHH_CopG_NikR-like"/>
    <property type="match status" value="1"/>
</dbReference>
<keyword evidence="2 5" id="KW-0560">Oxidoreductase</keyword>
<dbReference type="InterPro" id="IPR024090">
    <property type="entry name" value="PRODH_PutA_dom_I"/>
</dbReference>
<proteinExistence type="inferred from homology"/>
<dbReference type="Pfam" id="PF18327">
    <property type="entry name" value="PRODH"/>
    <property type="match status" value="1"/>
</dbReference>
<dbReference type="NCBIfam" id="NF008869">
    <property type="entry name" value="PRK11904.1"/>
    <property type="match status" value="1"/>
</dbReference>
<protein>
    <recommendedName>
        <fullName evidence="5">Bifunctional protein PutA</fullName>
    </recommendedName>
    <domain>
        <recommendedName>
            <fullName evidence="5">Proline dehydrogenase</fullName>
            <ecNumber evidence="5">1.5.5.2</ecNumber>
        </recommendedName>
        <alternativeName>
            <fullName evidence="5">Proline oxidase</fullName>
        </alternativeName>
    </domain>
    <domain>
        <recommendedName>
            <fullName evidence="5">Delta-1-pyrroline-5-carboxylate dehydrogenase</fullName>
            <shortName evidence="5">P5C dehydrogenase</shortName>
            <ecNumber evidence="5">1.2.1.88</ecNumber>
        </recommendedName>
        <alternativeName>
            <fullName evidence="5">L-glutamate gamma-semialdehyde dehydrogenase</fullName>
        </alternativeName>
    </domain>
</protein>
<organism evidence="13 14">
    <name type="scientific">Winslowiella toletana</name>
    <dbReference type="NCBI Taxonomy" id="92490"/>
    <lineage>
        <taxon>Bacteria</taxon>
        <taxon>Pseudomonadati</taxon>
        <taxon>Pseudomonadota</taxon>
        <taxon>Gammaproteobacteria</taxon>
        <taxon>Enterobacterales</taxon>
        <taxon>Erwiniaceae</taxon>
        <taxon>Winslowiella</taxon>
    </lineage>
</organism>
<dbReference type="InterPro" id="IPR015590">
    <property type="entry name" value="Aldehyde_DH_dom"/>
</dbReference>
<evidence type="ECO:0000256" key="6">
    <source>
        <dbReference type="PROSITE-ProRule" id="PRU10007"/>
    </source>
</evidence>
<dbReference type="PIRSF" id="PIRSF000197">
    <property type="entry name" value="Bifunct_PutA"/>
    <property type="match status" value="1"/>
</dbReference>
<dbReference type="InterPro" id="IPR016160">
    <property type="entry name" value="Ald_DH_CS_CYS"/>
</dbReference>
<dbReference type="Gene3D" id="3.20.20.220">
    <property type="match status" value="1"/>
</dbReference>
<dbReference type="InterPro" id="IPR002872">
    <property type="entry name" value="Proline_DH_dom"/>
</dbReference>
<dbReference type="Gene3D" id="1.20.5.550">
    <property type="entry name" value="Single Helix bin"/>
    <property type="match status" value="1"/>
</dbReference>
<feature type="domain" description="PutA RHH" evidence="12">
    <location>
        <begin position="11"/>
        <end position="42"/>
    </location>
</feature>
<dbReference type="Pfam" id="PF21775">
    <property type="entry name" value="PutA_1st"/>
    <property type="match status" value="1"/>
</dbReference>
<dbReference type="InterPro" id="IPR029510">
    <property type="entry name" value="Ald_DH_CS_GLU"/>
</dbReference>
<evidence type="ECO:0000259" key="12">
    <source>
        <dbReference type="Pfam" id="PF21775"/>
    </source>
</evidence>
<feature type="domain" description="Proline dehydrogenase PutA" evidence="10">
    <location>
        <begin position="144"/>
        <end position="255"/>
    </location>
</feature>
<dbReference type="InterPro" id="IPR013321">
    <property type="entry name" value="Arc_rbn_hlx_hlx"/>
</dbReference>
<dbReference type="EMBL" id="JAGGMQ010000001">
    <property type="protein sequence ID" value="MBP2167122.1"/>
    <property type="molecule type" value="Genomic_DNA"/>
</dbReference>
<dbReference type="InterPro" id="IPR016162">
    <property type="entry name" value="Ald_DH_N"/>
</dbReference>
<dbReference type="PANTHER" id="PTHR42862">
    <property type="entry name" value="DELTA-1-PYRROLINE-5-CARBOXYLATE DEHYDROGENASE 1, ISOFORM A-RELATED"/>
    <property type="match status" value="1"/>
</dbReference>
<evidence type="ECO:0000313" key="13">
    <source>
        <dbReference type="EMBL" id="MBP2167122.1"/>
    </source>
</evidence>